<evidence type="ECO:0000313" key="3">
    <source>
        <dbReference type="Proteomes" id="UP000030147"/>
    </source>
</evidence>
<dbReference type="STRING" id="1385514.N782_10120"/>
<proteinExistence type="predicted"/>
<keyword evidence="1" id="KW-0472">Membrane</keyword>
<sequence length="244" mass="28440">MTKRIKIVFLSVMVITAIFLVYWYYLAAPMRLQENEVLIKRMNEKNNATEVTSIQDRHFIDKEHVFVPFKTASNEFGVSHWLWDKHEWKVINMDGGKPFVWKVDPSDPSSYVITWNIHPADQITSLSFYLMNERYYRVSEGQHLFTPGVQMEKRFSSLPNTFGIMEMPNDWAFYLEKLKVSVSRGNIFDSNPDLHFGWSGFSQNGKRIFPEHTGDVNGYNAGYGGFQFVLLKGDEDLENVNDLE</sequence>
<keyword evidence="1" id="KW-1133">Transmembrane helix</keyword>
<dbReference type="EMBL" id="AVBF01000022">
    <property type="protein sequence ID" value="KGP72857.1"/>
    <property type="molecule type" value="Genomic_DNA"/>
</dbReference>
<evidence type="ECO:0000256" key="1">
    <source>
        <dbReference type="SAM" id="Phobius"/>
    </source>
</evidence>
<name>A0A0A2TAP9_9BACI</name>
<feature type="transmembrane region" description="Helical" evidence="1">
    <location>
        <begin position="7"/>
        <end position="25"/>
    </location>
</feature>
<reference evidence="2 3" key="1">
    <citation type="journal article" date="2015" name="Stand. Genomic Sci.">
        <title>High quality draft genome sequence of the moderately halophilic bacterium Pontibacillus yanchengensis Y32(T) and comparison among Pontibacillus genomes.</title>
        <authorList>
            <person name="Huang J."/>
            <person name="Qiao Z.X."/>
            <person name="Tang J.W."/>
            <person name="Wang G."/>
        </authorList>
    </citation>
    <scope>NUCLEOTIDE SEQUENCE [LARGE SCALE GENOMIC DNA]</scope>
    <source>
        <strain evidence="2 3">Y32</strain>
    </source>
</reference>
<protein>
    <submittedName>
        <fullName evidence="2">Uncharacterized protein</fullName>
    </submittedName>
</protein>
<gene>
    <name evidence="2" type="ORF">N782_10120</name>
</gene>
<dbReference type="AlphaFoldDB" id="A0A0A2TAP9"/>
<keyword evidence="1" id="KW-0812">Transmembrane</keyword>
<organism evidence="2 3">
    <name type="scientific">Pontibacillus yanchengensis Y32</name>
    <dbReference type="NCBI Taxonomy" id="1385514"/>
    <lineage>
        <taxon>Bacteria</taxon>
        <taxon>Bacillati</taxon>
        <taxon>Bacillota</taxon>
        <taxon>Bacilli</taxon>
        <taxon>Bacillales</taxon>
        <taxon>Bacillaceae</taxon>
        <taxon>Pontibacillus</taxon>
    </lineage>
</organism>
<accession>A0A0A2TAP9</accession>
<comment type="caution">
    <text evidence="2">The sequence shown here is derived from an EMBL/GenBank/DDBJ whole genome shotgun (WGS) entry which is preliminary data.</text>
</comment>
<dbReference type="RefSeq" id="WP_036818956.1">
    <property type="nucleotide sequence ID" value="NZ_AVBF01000022.1"/>
</dbReference>
<dbReference type="eggNOG" id="ENOG5030FWM">
    <property type="taxonomic scope" value="Bacteria"/>
</dbReference>
<dbReference type="Proteomes" id="UP000030147">
    <property type="component" value="Unassembled WGS sequence"/>
</dbReference>
<dbReference type="OrthoDB" id="2452975at2"/>
<evidence type="ECO:0000313" key="2">
    <source>
        <dbReference type="EMBL" id="KGP72857.1"/>
    </source>
</evidence>
<keyword evidence="3" id="KW-1185">Reference proteome</keyword>